<comment type="caution">
    <text evidence="2">The sequence shown here is derived from an EMBL/GenBank/DDBJ whole genome shotgun (WGS) entry which is preliminary data.</text>
</comment>
<reference evidence="2 3" key="1">
    <citation type="submission" date="2021-03" db="EMBL/GenBank/DDBJ databases">
        <title>Genomic Encyclopedia of Type Strains, Phase IV (KMG-IV): sequencing the most valuable type-strain genomes for metagenomic binning, comparative biology and taxonomic classification.</title>
        <authorList>
            <person name="Goeker M."/>
        </authorList>
    </citation>
    <scope>NUCLEOTIDE SEQUENCE [LARGE SCALE GENOMIC DNA]</scope>
    <source>
        <strain evidence="2 3">DSM 24738</strain>
    </source>
</reference>
<protein>
    <submittedName>
        <fullName evidence="2">Uncharacterized protein</fullName>
    </submittedName>
</protein>
<name>A0ABS4GKX9_9BACL</name>
<keyword evidence="3" id="KW-1185">Reference proteome</keyword>
<evidence type="ECO:0000313" key="2">
    <source>
        <dbReference type="EMBL" id="MBP1930926.1"/>
    </source>
</evidence>
<sequence>MNPYYRPETSSFFSVENGENVAIDLALKREDQMKIPPILNFRLKFTIHMKTRYGTFRKRFTLEHPLKIGQKLSITEKSKRYVKEKSPKKRKTKRKKKHLMYGKMKVKIKLT</sequence>
<proteinExistence type="predicted"/>
<dbReference type="Proteomes" id="UP001519343">
    <property type="component" value="Unassembled WGS sequence"/>
</dbReference>
<evidence type="ECO:0000313" key="3">
    <source>
        <dbReference type="Proteomes" id="UP001519343"/>
    </source>
</evidence>
<gene>
    <name evidence="2" type="ORF">J2Z37_000923</name>
</gene>
<feature type="compositionally biased region" description="Basic residues" evidence="1">
    <location>
        <begin position="86"/>
        <end position="98"/>
    </location>
</feature>
<evidence type="ECO:0000256" key="1">
    <source>
        <dbReference type="SAM" id="MobiDB-lite"/>
    </source>
</evidence>
<dbReference type="EMBL" id="JAGGKT010000002">
    <property type="protein sequence ID" value="MBP1930926.1"/>
    <property type="molecule type" value="Genomic_DNA"/>
</dbReference>
<accession>A0ABS4GKX9</accession>
<organism evidence="2 3">
    <name type="scientific">Ammoniphilus resinae</name>
    <dbReference type="NCBI Taxonomy" id="861532"/>
    <lineage>
        <taxon>Bacteria</taxon>
        <taxon>Bacillati</taxon>
        <taxon>Bacillota</taxon>
        <taxon>Bacilli</taxon>
        <taxon>Bacillales</taxon>
        <taxon>Paenibacillaceae</taxon>
        <taxon>Aneurinibacillus group</taxon>
        <taxon>Ammoniphilus</taxon>
    </lineage>
</organism>
<feature type="region of interest" description="Disordered" evidence="1">
    <location>
        <begin position="77"/>
        <end position="98"/>
    </location>
</feature>